<reference evidence="1" key="1">
    <citation type="journal article" date="2021" name="Front. Microbiol.">
        <title>Comprehensive Comparative Genomics and Phenotyping of Methylobacterium Species.</title>
        <authorList>
            <person name="Alessa O."/>
            <person name="Ogura Y."/>
            <person name="Fujitani Y."/>
            <person name="Takami H."/>
            <person name="Hayashi T."/>
            <person name="Sahin N."/>
            <person name="Tani A."/>
        </authorList>
    </citation>
    <scope>NUCLEOTIDE SEQUENCE</scope>
    <source>
        <strain evidence="1">LMG 23639</strain>
    </source>
</reference>
<dbReference type="InterPro" id="IPR029033">
    <property type="entry name" value="His_PPase_superfam"/>
</dbReference>
<sequence>MRRLLLLRHAKSDRPPGVADIDRPLNPRGRRAAPAIAGYLDAEELRPDLAIVSPSARTRETFAAVQDVFEGLPVQWERGIYEAPAAALLAIVRAAPDEAAGLLVVGHNPGLEDLAETLIGSGNREARRRIATQFPTAALAVIDFEAPSWAAIAEEEGRLERFVCPRDLGEDA</sequence>
<organism evidence="1 2">
    <name type="scientific">Methylobacterium jeotgali</name>
    <dbReference type="NCBI Taxonomy" id="381630"/>
    <lineage>
        <taxon>Bacteria</taxon>
        <taxon>Pseudomonadati</taxon>
        <taxon>Pseudomonadota</taxon>
        <taxon>Alphaproteobacteria</taxon>
        <taxon>Hyphomicrobiales</taxon>
        <taxon>Methylobacteriaceae</taxon>
        <taxon>Methylobacterium</taxon>
    </lineage>
</organism>
<name>A0ABQ4SQJ1_9HYPH</name>
<dbReference type="PANTHER" id="PTHR47623:SF1">
    <property type="entry name" value="OS09G0287300 PROTEIN"/>
    <property type="match status" value="1"/>
</dbReference>
<dbReference type="SMART" id="SM00855">
    <property type="entry name" value="PGAM"/>
    <property type="match status" value="1"/>
</dbReference>
<dbReference type="Proteomes" id="UP001055102">
    <property type="component" value="Unassembled WGS sequence"/>
</dbReference>
<protein>
    <recommendedName>
        <fullName evidence="3">Phosphohistidine phosphatase</fullName>
    </recommendedName>
</protein>
<evidence type="ECO:0000313" key="1">
    <source>
        <dbReference type="EMBL" id="GJE04780.1"/>
    </source>
</evidence>
<dbReference type="PANTHER" id="PTHR47623">
    <property type="entry name" value="OS09G0287300 PROTEIN"/>
    <property type="match status" value="1"/>
</dbReference>
<proteinExistence type="predicted"/>
<dbReference type="InterPro" id="IPR013078">
    <property type="entry name" value="His_Pase_superF_clade-1"/>
</dbReference>
<evidence type="ECO:0008006" key="3">
    <source>
        <dbReference type="Google" id="ProtNLM"/>
    </source>
</evidence>
<dbReference type="Pfam" id="PF00300">
    <property type="entry name" value="His_Phos_1"/>
    <property type="match status" value="1"/>
</dbReference>
<accession>A0ABQ4SQJ1</accession>
<dbReference type="RefSeq" id="WP_238273502.1">
    <property type="nucleotide sequence ID" value="NZ_BPQR01000001.1"/>
</dbReference>
<gene>
    <name evidence="1" type="ORF">AOPFMNJM_0072</name>
</gene>
<comment type="caution">
    <text evidence="1">The sequence shown here is derived from an EMBL/GenBank/DDBJ whole genome shotgun (WGS) entry which is preliminary data.</text>
</comment>
<evidence type="ECO:0000313" key="2">
    <source>
        <dbReference type="Proteomes" id="UP001055102"/>
    </source>
</evidence>
<dbReference type="EMBL" id="BPQR01000001">
    <property type="protein sequence ID" value="GJE04780.1"/>
    <property type="molecule type" value="Genomic_DNA"/>
</dbReference>
<dbReference type="Gene3D" id="3.40.50.1240">
    <property type="entry name" value="Phosphoglycerate mutase-like"/>
    <property type="match status" value="1"/>
</dbReference>
<dbReference type="CDD" id="cd07067">
    <property type="entry name" value="HP_PGM_like"/>
    <property type="match status" value="1"/>
</dbReference>
<dbReference type="SUPFAM" id="SSF53254">
    <property type="entry name" value="Phosphoglycerate mutase-like"/>
    <property type="match status" value="1"/>
</dbReference>
<reference evidence="1" key="2">
    <citation type="submission" date="2021-08" db="EMBL/GenBank/DDBJ databases">
        <authorList>
            <person name="Tani A."/>
            <person name="Ola A."/>
            <person name="Ogura Y."/>
            <person name="Katsura K."/>
            <person name="Hayashi T."/>
        </authorList>
    </citation>
    <scope>NUCLEOTIDE SEQUENCE</scope>
    <source>
        <strain evidence="1">LMG 23639</strain>
    </source>
</reference>
<keyword evidence="2" id="KW-1185">Reference proteome</keyword>